<dbReference type="Proteomes" id="UP000066049">
    <property type="component" value="Chromosome"/>
</dbReference>
<dbReference type="RefSeq" id="WP_054196064.1">
    <property type="nucleotide sequence ID" value="NZ_CABMKQ010000002.1"/>
</dbReference>
<gene>
    <name evidence="3" type="ORF">CCON33237_0261</name>
</gene>
<organism evidence="3 4">
    <name type="scientific">Campylobacter concisus</name>
    <dbReference type="NCBI Taxonomy" id="199"/>
    <lineage>
        <taxon>Bacteria</taxon>
        <taxon>Pseudomonadati</taxon>
        <taxon>Campylobacterota</taxon>
        <taxon>Epsilonproteobacteria</taxon>
        <taxon>Campylobacterales</taxon>
        <taxon>Campylobacteraceae</taxon>
        <taxon>Campylobacter</taxon>
    </lineage>
</organism>
<dbReference type="PANTHER" id="PTHR34039:SF1">
    <property type="entry name" value="UPF0102 PROTEIN YRAN"/>
    <property type="match status" value="1"/>
</dbReference>
<dbReference type="InterPro" id="IPR003509">
    <property type="entry name" value="UPF0102_YraN-like"/>
</dbReference>
<reference evidence="4" key="1">
    <citation type="submission" date="2015-08" db="EMBL/GenBank/DDBJ databases">
        <title>Comparative genomics of the Campylobacter concisus group.</title>
        <authorList>
            <person name="Miller W.G."/>
            <person name="Yee E."/>
            <person name="Chapman M.H."/>
            <person name="Huynh S."/>
            <person name="Bono J.L."/>
            <person name="On S.L.W."/>
            <person name="St Leger J."/>
            <person name="Foster G."/>
            <person name="Parker C.T."/>
        </authorList>
    </citation>
    <scope>NUCLEOTIDE SEQUENCE [LARGE SCALE GENOMIC DNA]</scope>
    <source>
        <strain evidence="4">ATCC 33237</strain>
    </source>
</reference>
<accession>A0A0M4SS39</accession>
<dbReference type="KEGG" id="ccoc:CCON33237_0261"/>
<comment type="similarity">
    <text evidence="1 2">Belongs to the UPF0102 family.</text>
</comment>
<dbReference type="NCBIfam" id="NF009152">
    <property type="entry name" value="PRK12497.2-4"/>
    <property type="match status" value="1"/>
</dbReference>
<dbReference type="EMBL" id="CP012541">
    <property type="protein sequence ID" value="ALF46970.1"/>
    <property type="molecule type" value="Genomic_DNA"/>
</dbReference>
<dbReference type="GO" id="GO:0003676">
    <property type="term" value="F:nucleic acid binding"/>
    <property type="evidence" value="ECO:0007669"/>
    <property type="project" value="InterPro"/>
</dbReference>
<dbReference type="AlphaFoldDB" id="A0A0M4SS39"/>
<dbReference type="GeneID" id="28661928"/>
<dbReference type="InterPro" id="IPR011335">
    <property type="entry name" value="Restrct_endonuc-II-like"/>
</dbReference>
<name>A0A0M4SS39_9BACT</name>
<dbReference type="PATRIC" id="fig|199.248.peg.277"/>
<sequence>MGLKEYLFGKSSEDRACKFLQKLGFVILERNFHSKFGEIDIIALSSDKILHFIEVKATSKEYEAEYRLNQAKYMKILKTINFYMMKNEPNRDFQLDLLVIKNKNFEFIENISL</sequence>
<dbReference type="InterPro" id="IPR011856">
    <property type="entry name" value="tRNA_endonuc-like_dom_sf"/>
</dbReference>
<evidence type="ECO:0000256" key="1">
    <source>
        <dbReference type="ARBA" id="ARBA00006738"/>
    </source>
</evidence>
<evidence type="ECO:0000313" key="4">
    <source>
        <dbReference type="Proteomes" id="UP000066049"/>
    </source>
</evidence>
<dbReference type="HAMAP" id="MF_00048">
    <property type="entry name" value="UPF0102"/>
    <property type="match status" value="1"/>
</dbReference>
<evidence type="ECO:0000313" key="3">
    <source>
        <dbReference type="EMBL" id="ALF46970.1"/>
    </source>
</evidence>
<dbReference type="Gene3D" id="3.40.1350.10">
    <property type="match status" value="1"/>
</dbReference>
<proteinExistence type="inferred from homology"/>
<dbReference type="PANTHER" id="PTHR34039">
    <property type="entry name" value="UPF0102 PROTEIN YRAN"/>
    <property type="match status" value="1"/>
</dbReference>
<dbReference type="Pfam" id="PF02021">
    <property type="entry name" value="UPF0102"/>
    <property type="match status" value="1"/>
</dbReference>
<evidence type="ECO:0000256" key="2">
    <source>
        <dbReference type="HAMAP-Rule" id="MF_00048"/>
    </source>
</evidence>
<dbReference type="SUPFAM" id="SSF52980">
    <property type="entry name" value="Restriction endonuclease-like"/>
    <property type="match status" value="1"/>
</dbReference>
<protein>
    <recommendedName>
        <fullName evidence="2">UPF0102 protein CCON33237_0261</fullName>
    </recommendedName>
</protein>